<accession>A0A1W9ZZW4</accession>
<dbReference type="AlphaFoldDB" id="A0A1W9ZZW4"/>
<protein>
    <recommendedName>
        <fullName evidence="4">Integral membrane protein</fullName>
    </recommendedName>
</protein>
<name>A0A1W9ZZW4_MYCAN</name>
<keyword evidence="1" id="KW-0472">Membrane</keyword>
<keyword evidence="1" id="KW-0812">Transmembrane</keyword>
<dbReference type="OrthoDB" id="4640879at2"/>
<gene>
    <name evidence="2" type="ORF">BST12_07550</name>
</gene>
<dbReference type="EMBL" id="MVHE01000007">
    <property type="protein sequence ID" value="ORA23310.1"/>
    <property type="molecule type" value="Genomic_DNA"/>
</dbReference>
<evidence type="ECO:0000256" key="1">
    <source>
        <dbReference type="SAM" id="Phobius"/>
    </source>
</evidence>
<sequence>MSRAFVVTFAFGLLVALFGLIWALQGFGVLGGSPMSNTTTWSIIGPITVLIGIGIAVISWRKLSSK</sequence>
<dbReference type="RefSeq" id="WP_083112477.1">
    <property type="nucleotide sequence ID" value="NZ_JACKTS010000023.1"/>
</dbReference>
<feature type="transmembrane region" description="Helical" evidence="1">
    <location>
        <begin position="39"/>
        <end position="60"/>
    </location>
</feature>
<organism evidence="2 3">
    <name type="scientific">Mycobacterium angelicum</name>
    <dbReference type="NCBI Taxonomy" id="470074"/>
    <lineage>
        <taxon>Bacteria</taxon>
        <taxon>Bacillati</taxon>
        <taxon>Actinomycetota</taxon>
        <taxon>Actinomycetes</taxon>
        <taxon>Mycobacteriales</taxon>
        <taxon>Mycobacteriaceae</taxon>
        <taxon>Mycobacterium</taxon>
    </lineage>
</organism>
<proteinExistence type="predicted"/>
<dbReference type="Proteomes" id="UP000192284">
    <property type="component" value="Unassembled WGS sequence"/>
</dbReference>
<evidence type="ECO:0008006" key="4">
    <source>
        <dbReference type="Google" id="ProtNLM"/>
    </source>
</evidence>
<reference evidence="2 3" key="1">
    <citation type="submission" date="2017-02" db="EMBL/GenBank/DDBJ databases">
        <title>The new phylogeny of genus Mycobacterium.</title>
        <authorList>
            <person name="Tortoli E."/>
            <person name="Trovato A."/>
            <person name="Cirillo D.M."/>
        </authorList>
    </citation>
    <scope>NUCLEOTIDE SEQUENCE [LARGE SCALE GENOMIC DNA]</scope>
    <source>
        <strain evidence="2 3">DSM 45057</strain>
    </source>
</reference>
<keyword evidence="1" id="KW-1133">Transmembrane helix</keyword>
<keyword evidence="3" id="KW-1185">Reference proteome</keyword>
<comment type="caution">
    <text evidence="2">The sequence shown here is derived from an EMBL/GenBank/DDBJ whole genome shotgun (WGS) entry which is preliminary data.</text>
</comment>
<evidence type="ECO:0000313" key="3">
    <source>
        <dbReference type="Proteomes" id="UP000192284"/>
    </source>
</evidence>
<evidence type="ECO:0000313" key="2">
    <source>
        <dbReference type="EMBL" id="ORA23310.1"/>
    </source>
</evidence>